<reference evidence="1" key="1">
    <citation type="journal article" date="2015" name="Nature">
        <title>Complex archaea that bridge the gap between prokaryotes and eukaryotes.</title>
        <authorList>
            <person name="Spang A."/>
            <person name="Saw J.H."/>
            <person name="Jorgensen S.L."/>
            <person name="Zaremba-Niedzwiedzka K."/>
            <person name="Martijn J."/>
            <person name="Lind A.E."/>
            <person name="van Eijk R."/>
            <person name="Schleper C."/>
            <person name="Guy L."/>
            <person name="Ettema T.J."/>
        </authorList>
    </citation>
    <scope>NUCLEOTIDE SEQUENCE</scope>
</reference>
<comment type="caution">
    <text evidence="1">The sequence shown here is derived from an EMBL/GenBank/DDBJ whole genome shotgun (WGS) entry which is preliminary data.</text>
</comment>
<evidence type="ECO:0000313" key="1">
    <source>
        <dbReference type="EMBL" id="KKM84722.1"/>
    </source>
</evidence>
<proteinExistence type="predicted"/>
<accession>A0A0F9NTS8</accession>
<organism evidence="1">
    <name type="scientific">marine sediment metagenome</name>
    <dbReference type="NCBI Taxonomy" id="412755"/>
    <lineage>
        <taxon>unclassified sequences</taxon>
        <taxon>metagenomes</taxon>
        <taxon>ecological metagenomes</taxon>
    </lineage>
</organism>
<sequence length="73" mass="8813">MNSEKFRRRIIEDTGLSRQEIDRIMEEKRVKLKERIPDELVLLIIAKELAVIVENEKDRCLDEWIYQGVKNRT</sequence>
<dbReference type="AlphaFoldDB" id="A0A0F9NTS8"/>
<dbReference type="EMBL" id="LAZR01007521">
    <property type="protein sequence ID" value="KKM84722.1"/>
    <property type="molecule type" value="Genomic_DNA"/>
</dbReference>
<gene>
    <name evidence="1" type="ORF">LCGC14_1296320</name>
</gene>
<name>A0A0F9NTS8_9ZZZZ</name>
<protein>
    <submittedName>
        <fullName evidence="1">Uncharacterized protein</fullName>
    </submittedName>
</protein>